<proteinExistence type="predicted"/>
<dbReference type="InterPro" id="IPR036397">
    <property type="entry name" value="RNaseH_sf"/>
</dbReference>
<accession>A0A0F9RV39</accession>
<dbReference type="SUPFAM" id="SSF53098">
    <property type="entry name" value="Ribonuclease H-like"/>
    <property type="match status" value="1"/>
</dbReference>
<dbReference type="GO" id="GO:0003676">
    <property type="term" value="F:nucleic acid binding"/>
    <property type="evidence" value="ECO:0007669"/>
    <property type="project" value="InterPro"/>
</dbReference>
<keyword evidence="1" id="KW-1133">Transmembrane helix</keyword>
<evidence type="ECO:0008006" key="3">
    <source>
        <dbReference type="Google" id="ProtNLM"/>
    </source>
</evidence>
<dbReference type="EMBL" id="LAZR01000700">
    <property type="protein sequence ID" value="KKN60305.1"/>
    <property type="molecule type" value="Genomic_DNA"/>
</dbReference>
<sequence>MSEVYISTDIELDGPIPGPNSMLSMASAAFVNSNLVDTFSVNLKQLPGATMDPRTKEEFWDKNPEAWEACRTDMTEPERAMKSYVDWLKDLERKHKSKVVFVGYPAGYDFTFVYWYLIKFGGYSPFSFSCIDMKTLAMALMKKPFRQCTKRRMPKHWFDEIKKRGLKHNHIAVDDATEQGYLFCAIMKDLHRSK</sequence>
<keyword evidence="1" id="KW-0812">Transmembrane</keyword>
<name>A0A0F9RV39_9ZZZZ</name>
<evidence type="ECO:0000256" key="1">
    <source>
        <dbReference type="SAM" id="Phobius"/>
    </source>
</evidence>
<organism evidence="2">
    <name type="scientific">marine sediment metagenome</name>
    <dbReference type="NCBI Taxonomy" id="412755"/>
    <lineage>
        <taxon>unclassified sequences</taxon>
        <taxon>metagenomes</taxon>
        <taxon>ecological metagenomes</taxon>
    </lineage>
</organism>
<keyword evidence="1" id="KW-0472">Membrane</keyword>
<reference evidence="2" key="1">
    <citation type="journal article" date="2015" name="Nature">
        <title>Complex archaea that bridge the gap between prokaryotes and eukaryotes.</title>
        <authorList>
            <person name="Spang A."/>
            <person name="Saw J.H."/>
            <person name="Jorgensen S.L."/>
            <person name="Zaremba-Niedzwiedzka K."/>
            <person name="Martijn J."/>
            <person name="Lind A.E."/>
            <person name="van Eijk R."/>
            <person name="Schleper C."/>
            <person name="Guy L."/>
            <person name="Ettema T.J."/>
        </authorList>
    </citation>
    <scope>NUCLEOTIDE SEQUENCE</scope>
</reference>
<feature type="transmembrane region" description="Helical" evidence="1">
    <location>
        <begin position="99"/>
        <end position="117"/>
    </location>
</feature>
<gene>
    <name evidence="2" type="ORF">LCGC14_0533550</name>
</gene>
<dbReference type="Gene3D" id="3.30.420.10">
    <property type="entry name" value="Ribonuclease H-like superfamily/Ribonuclease H"/>
    <property type="match status" value="1"/>
</dbReference>
<protein>
    <recommendedName>
        <fullName evidence="3">Exonuclease</fullName>
    </recommendedName>
</protein>
<comment type="caution">
    <text evidence="2">The sequence shown here is derived from an EMBL/GenBank/DDBJ whole genome shotgun (WGS) entry which is preliminary data.</text>
</comment>
<dbReference type="InterPro" id="IPR012337">
    <property type="entry name" value="RNaseH-like_sf"/>
</dbReference>
<evidence type="ECO:0000313" key="2">
    <source>
        <dbReference type="EMBL" id="KKN60305.1"/>
    </source>
</evidence>
<dbReference type="AlphaFoldDB" id="A0A0F9RV39"/>